<dbReference type="OrthoDB" id="1926201at2"/>
<dbReference type="Proteomes" id="UP000078437">
    <property type="component" value="Chromosome"/>
</dbReference>
<protein>
    <recommendedName>
        <fullName evidence="1">SHS2 domain-containing protein</fullName>
    </recommendedName>
</protein>
<dbReference type="SMART" id="SM00842">
    <property type="entry name" value="FtsA"/>
    <property type="match status" value="1"/>
</dbReference>
<reference evidence="3" key="2">
    <citation type="submission" date="2016-01" db="EMBL/GenBank/DDBJ databases">
        <title>Complete genome sequence of Agromyces aureus AR33T and comparison with related organisms.</title>
        <authorList>
            <person name="Corretto E."/>
            <person name="Antonielli L."/>
            <person name="Sessitsch A."/>
            <person name="Brader G."/>
        </authorList>
    </citation>
    <scope>NUCLEOTIDE SEQUENCE [LARGE SCALE GENOMIC DNA]</scope>
    <source>
        <strain evidence="3">AR33</strain>
    </source>
</reference>
<dbReference type="InterPro" id="IPR043129">
    <property type="entry name" value="ATPase_NBD"/>
</dbReference>
<dbReference type="Gene3D" id="3.30.1490.300">
    <property type="match status" value="1"/>
</dbReference>
<feature type="domain" description="SHS2" evidence="1">
    <location>
        <begin position="5"/>
        <end position="174"/>
    </location>
</feature>
<dbReference type="Pfam" id="PF11104">
    <property type="entry name" value="PilM_2"/>
    <property type="match status" value="1"/>
</dbReference>
<gene>
    <name evidence="2" type="ORF">ATC03_15445</name>
</gene>
<dbReference type="EMBL" id="CP013979">
    <property type="protein sequence ID" value="ANJ27904.1"/>
    <property type="molecule type" value="Genomic_DNA"/>
</dbReference>
<keyword evidence="3" id="KW-1185">Reference proteome</keyword>
<dbReference type="Gene3D" id="3.30.420.40">
    <property type="match status" value="2"/>
</dbReference>
<sequence>MARTLAGIDIGNGSIRAAEIADSGGRKTPVLTHYAEMTLPEGAVVGGEVREPNTVAAAVRSLWTRGGFTTRHVVLGIGGERVLARDFTVRRAPLAQIRESLQFEARDVLPMAIADAVLDFYPKSEGVSEQGPVVTGLLIAAPKDVVLGNVRAVQAAGLTAADVDLIPFALTRALVTRAGVAGTVAVVDIGAETTTTLVVRDGVVQFVRIVHTGGNAVTGEILKELDSDPATAESIKRELGLRLTDAETADGRQAVEVIANVVRGQLAAIRNTIAYYQNGHADEPVTRVLLTGGGAHLKGLATALGELTRLPVEHVDAFSAVKLGHRLERAGLNGDARHMAVAVGLALGTAA</sequence>
<dbReference type="PANTHER" id="PTHR32432">
    <property type="entry name" value="CELL DIVISION PROTEIN FTSA-RELATED"/>
    <property type="match status" value="1"/>
</dbReference>
<dbReference type="PIRSF" id="PIRSF019169">
    <property type="entry name" value="PilM"/>
    <property type="match status" value="1"/>
</dbReference>
<dbReference type="InterPro" id="IPR050696">
    <property type="entry name" value="FtsA/MreB"/>
</dbReference>
<dbReference type="PANTHER" id="PTHR32432:SF3">
    <property type="entry name" value="ETHANOLAMINE UTILIZATION PROTEIN EUTJ"/>
    <property type="match status" value="1"/>
</dbReference>
<evidence type="ECO:0000259" key="1">
    <source>
        <dbReference type="SMART" id="SM00842"/>
    </source>
</evidence>
<proteinExistence type="predicted"/>
<dbReference type="RefSeq" id="WP_067878988.1">
    <property type="nucleotide sequence ID" value="NZ_CP013979.1"/>
</dbReference>
<organism evidence="2 3">
    <name type="scientific">Agromyces aureus</name>
    <dbReference type="NCBI Taxonomy" id="453304"/>
    <lineage>
        <taxon>Bacteria</taxon>
        <taxon>Bacillati</taxon>
        <taxon>Actinomycetota</taxon>
        <taxon>Actinomycetes</taxon>
        <taxon>Micrococcales</taxon>
        <taxon>Microbacteriaceae</taxon>
        <taxon>Agromyces</taxon>
    </lineage>
</organism>
<accession>A0A191WI97</accession>
<dbReference type="InterPro" id="IPR003494">
    <property type="entry name" value="SHS2_FtsA"/>
</dbReference>
<evidence type="ECO:0000313" key="3">
    <source>
        <dbReference type="Proteomes" id="UP000078437"/>
    </source>
</evidence>
<dbReference type="CDD" id="cd24049">
    <property type="entry name" value="ASKHA_NBD_PilM"/>
    <property type="match status" value="1"/>
</dbReference>
<dbReference type="GO" id="GO:0051301">
    <property type="term" value="P:cell division"/>
    <property type="evidence" value="ECO:0007669"/>
    <property type="project" value="InterPro"/>
</dbReference>
<name>A0A191WI97_9MICO</name>
<dbReference type="KEGG" id="agy:ATC03_15445"/>
<reference evidence="2 3" key="1">
    <citation type="journal article" date="2016" name="Int. J. Syst. Evol. Microbiol.">
        <title>Agromyces aureus sp. nov., isolated from the rhizosphere of Salix caprea L. grown in a heavy-metal-contaminated soil.</title>
        <authorList>
            <person name="Corretto E."/>
            <person name="Antonielli L."/>
            <person name="Sessitsch A."/>
            <person name="Compant S."/>
            <person name="Gorfer M."/>
            <person name="Kuffner M."/>
            <person name="Brader G."/>
        </authorList>
    </citation>
    <scope>NUCLEOTIDE SEQUENCE [LARGE SCALE GENOMIC DNA]</scope>
    <source>
        <strain evidence="2 3">AR33</strain>
    </source>
</reference>
<dbReference type="InterPro" id="IPR005883">
    <property type="entry name" value="PilM"/>
</dbReference>
<dbReference type="AlphaFoldDB" id="A0A191WI97"/>
<evidence type="ECO:0000313" key="2">
    <source>
        <dbReference type="EMBL" id="ANJ27904.1"/>
    </source>
</evidence>
<dbReference type="NCBIfam" id="TIGR01175">
    <property type="entry name" value="pilM"/>
    <property type="match status" value="1"/>
</dbReference>
<dbReference type="SUPFAM" id="SSF53067">
    <property type="entry name" value="Actin-like ATPase domain"/>
    <property type="match status" value="2"/>
</dbReference>
<dbReference type="STRING" id="453304.ATC03_15445"/>